<dbReference type="EMBL" id="MN738747">
    <property type="protein sequence ID" value="QHT36591.1"/>
    <property type="molecule type" value="Genomic_DNA"/>
</dbReference>
<sequence>MNNFSPYPITDSTFYSTENQTLYKDNTSGNCLNTQGYTKTMEPNTTVGYHKPINELCKDIAGENNTLHQGASIWNNMTKRKSLVKDY</sequence>
<accession>A0A6C0F6W2</accession>
<reference evidence="1" key="1">
    <citation type="journal article" date="2020" name="Nature">
        <title>Giant virus diversity and host interactions through global metagenomics.</title>
        <authorList>
            <person name="Schulz F."/>
            <person name="Roux S."/>
            <person name="Paez-Espino D."/>
            <person name="Jungbluth S."/>
            <person name="Walsh D.A."/>
            <person name="Denef V.J."/>
            <person name="McMahon K.D."/>
            <person name="Konstantinidis K.T."/>
            <person name="Eloe-Fadrosh E.A."/>
            <person name="Kyrpides N.C."/>
            <person name="Woyke T."/>
        </authorList>
    </citation>
    <scope>NUCLEOTIDE SEQUENCE</scope>
    <source>
        <strain evidence="1">GVMAG-S-ERX555931-87</strain>
    </source>
</reference>
<dbReference type="AlphaFoldDB" id="A0A6C0F6W2"/>
<proteinExistence type="predicted"/>
<name>A0A6C0F6W2_9ZZZZ</name>
<organism evidence="1">
    <name type="scientific">viral metagenome</name>
    <dbReference type="NCBI Taxonomy" id="1070528"/>
    <lineage>
        <taxon>unclassified sequences</taxon>
        <taxon>metagenomes</taxon>
        <taxon>organismal metagenomes</taxon>
    </lineage>
</organism>
<evidence type="ECO:0000313" key="1">
    <source>
        <dbReference type="EMBL" id="QHT36591.1"/>
    </source>
</evidence>
<protein>
    <submittedName>
        <fullName evidence="1">Uncharacterized protein</fullName>
    </submittedName>
</protein>